<name>A0A8K1WRG6_9VIRU</name>
<feature type="domain" description="RdRp catalytic" evidence="7">
    <location>
        <begin position="1144"/>
        <end position="1253"/>
    </location>
</feature>
<evidence type="ECO:0000313" key="10">
    <source>
        <dbReference type="EMBL" id="UGO57102.1"/>
    </source>
</evidence>
<keyword evidence="4" id="KW-0378">Hydrolase</keyword>
<dbReference type="PROSITE" id="PS50507">
    <property type="entry name" value="RDRP_SSRNA_POS"/>
    <property type="match status" value="1"/>
</dbReference>
<dbReference type="InterPro" id="IPR027417">
    <property type="entry name" value="P-loop_NTPase"/>
</dbReference>
<protein>
    <submittedName>
        <fullName evidence="10">Polyprotein</fullName>
    </submittedName>
</protein>
<evidence type="ECO:0000259" key="9">
    <source>
        <dbReference type="PROSITE" id="PS51743"/>
    </source>
</evidence>
<dbReference type="Gene3D" id="3.40.50.300">
    <property type="entry name" value="P-loop containing nucleotide triphosphate hydrolases"/>
    <property type="match status" value="2"/>
</dbReference>
<dbReference type="InterPro" id="IPR002588">
    <property type="entry name" value="Alphavirus-like_MT_dom"/>
</dbReference>
<dbReference type="PROSITE" id="PS51743">
    <property type="entry name" value="ALPHAVIRUS_MT"/>
    <property type="match status" value="1"/>
</dbReference>
<dbReference type="SUPFAM" id="SSF52540">
    <property type="entry name" value="P-loop containing nucleoside triphosphate hydrolases"/>
    <property type="match status" value="1"/>
</dbReference>
<dbReference type="InterPro" id="IPR027351">
    <property type="entry name" value="(+)RNA_virus_helicase_core_dom"/>
</dbReference>
<dbReference type="GO" id="GO:0016787">
    <property type="term" value="F:hydrolase activity"/>
    <property type="evidence" value="ECO:0007669"/>
    <property type="project" value="UniProtKB-KW"/>
</dbReference>
<dbReference type="Pfam" id="PF01443">
    <property type="entry name" value="Viral_helicase1"/>
    <property type="match status" value="1"/>
</dbReference>
<evidence type="ECO:0000256" key="5">
    <source>
        <dbReference type="ARBA" id="ARBA00022840"/>
    </source>
</evidence>
<dbReference type="PROSITE" id="PS51657">
    <property type="entry name" value="PSRV_HELICASE"/>
    <property type="match status" value="1"/>
</dbReference>
<keyword evidence="5" id="KW-0067">ATP-binding</keyword>
<sequence length="1414" mass="159564">MYSQENPLITAAAQQRKFAHYEQRLRAAIQLDFDLIDEDLEFINSLYEPQVVLAGTGTATAHPVAAAHQRVAYYRAYKWAKPLIKGGKALIEIGPNPSNMLELVNFSRPQGYGYVHGCCKPDGRDQTRYKTSLQSQRVTTARDPDYSRSITALCNGTATNRFCTHGTENCDFQAQCAVAIHSLYDISFAQLAACFERHGLEEMRGWMHFPIELLECESFTNVKQRYRFVNFGEETYFSFTRDASFGYQHNTKTWKNWMKCGGLDTPYGFSISIERTQFNGSQFELRISRQTFRTQTHFYLPSVTSDLVAIPDFEALAARDFCTCGDYDPPKIYTSASKVSDIYSFLIAREDTAKSFNIETVTAYARTKLRAIRFGGKCIEERWDISPTDYTKVCTAIYLFVRWALKKQRVTLNAAMTHMGKADQRKSWISWMFNAMRRDISEKTNVRLCRHNDAVTAVLGSTNKETACLTNVNNWFARVHIEFSQDILCLSRTRDHESPIRYEQVQYIEHAPAPIPVETQIKMQETTNRGEHKPVPWAQLIGITAPDQAIPFDAIEKWDKSANHVDLETSLRVGSLTADNDVLRQTISAALDVYPTRDNRTLALHNCVILEGVPGAGKTTHICNIVLPLIKSRCESALFVAPNRAVRDEVREKLVAHKVPVHTVHTAMRALATTKFDYVIVDEAFTHPTALVNWFAQENKVILLGDRNQVGFIDFQTTFPNNVPLVDFSLPCMTFRTSRRCPGDVVALPLFQRLYPGIRTKNPRTLSIKHITRDPENFKIAGATNLTFLQEHKNVLVNRGYQNVLTVAEAQGRTYPTVVLHYGGTLAEKNLIQQEKHLVVGLSRHTEQLYVCDTTGTDIIRAINDDLRVAIPADKSAVNVNALSTDNRAPICDSLEACPEPRPYPTCTASYADVDKVLEAISPIEPRPDYYSVITTDLPEAPGAKGSLRPNELSRDDQNEIKSHKEYVWPVAQRVKITRPSNQMMSCKSILARLGKMTKNPNSASAKLLSNILSERVAKEFDFDVPQETKDAVFVDACRKFTERGHDLSELKHIATWTDQNVNIVKNFLKAQQKPSVLQDPLIRDKAGQGISAWSKNLNFEMMIYCRLLEHVLTRQSRGRVILATGMTDLQVLTLLEKLHQPNDQSFSNDWTEFDSSQNVVGRKLLARALLRIGCPEELVELFCMQLSERSVVDVFISVCAYDKKDSGAPHTLVDNCLFNLAVILDVLSDFRVLLIKGDDSIAFGENIRFNKERASWYTKNCNYQFKPDVSNSGEFVSFIINSEGASYDLPRLSSKVFSRVYTSPQDFRDYRDAVGVTLAHNPLTAGLNMVRVNALHYGRPESEMDVLLSALHRFTRGEIPFSSLIKREQRQIIVDTAQIHSPPSTRTQVARATAPARYAAAKITAAIGDLIIG</sequence>
<accession>A0A8K1WRG6</accession>
<dbReference type="SUPFAM" id="SSF56672">
    <property type="entry name" value="DNA/RNA polymerases"/>
    <property type="match status" value="1"/>
</dbReference>
<keyword evidence="3" id="KW-0548">Nucleotidyltransferase</keyword>
<dbReference type="InterPro" id="IPR007094">
    <property type="entry name" value="RNA-dir_pol_PSvirus"/>
</dbReference>
<dbReference type="GO" id="GO:0003723">
    <property type="term" value="F:RNA binding"/>
    <property type="evidence" value="ECO:0007669"/>
    <property type="project" value="InterPro"/>
</dbReference>
<dbReference type="GO" id="GO:0003968">
    <property type="term" value="F:RNA-directed RNA polymerase activity"/>
    <property type="evidence" value="ECO:0007669"/>
    <property type="project" value="UniProtKB-KW"/>
</dbReference>
<evidence type="ECO:0000256" key="6">
    <source>
        <dbReference type="ARBA" id="ARBA00022953"/>
    </source>
</evidence>
<keyword evidence="6" id="KW-0693">Viral RNA replication</keyword>
<evidence type="ECO:0000259" key="7">
    <source>
        <dbReference type="PROSITE" id="PS50507"/>
    </source>
</evidence>
<dbReference type="Pfam" id="PF01660">
    <property type="entry name" value="Vmethyltransf"/>
    <property type="match status" value="1"/>
</dbReference>
<dbReference type="GO" id="GO:0006396">
    <property type="term" value="P:RNA processing"/>
    <property type="evidence" value="ECO:0007669"/>
    <property type="project" value="InterPro"/>
</dbReference>
<dbReference type="GO" id="GO:0016556">
    <property type="term" value="P:mRNA modification"/>
    <property type="evidence" value="ECO:0007669"/>
    <property type="project" value="InterPro"/>
</dbReference>
<dbReference type="EMBL" id="MT568535">
    <property type="protein sequence ID" value="UGO57102.1"/>
    <property type="molecule type" value="Genomic_RNA"/>
</dbReference>
<evidence type="ECO:0000256" key="4">
    <source>
        <dbReference type="ARBA" id="ARBA00022801"/>
    </source>
</evidence>
<reference evidence="10" key="1">
    <citation type="journal article" date="2021" name="Mol. Ecol.">
        <title>Metagenomic analysis reveals Culex mosquito virome diversity and Japanese encephalitis genotype V in the Republic of Korea.</title>
        <authorList>
            <person name="Sanborn M.A."/>
            <person name="Wuertz K.M."/>
            <person name="Kim H.C."/>
            <person name="Yang Y."/>
            <person name="Li T."/>
            <person name="Pollett S.D."/>
            <person name="Jarman R.G."/>
            <person name="Berry I.M."/>
            <person name="Klein T.A."/>
            <person name="Hang J."/>
        </authorList>
    </citation>
    <scope>NUCLEOTIDE SEQUENCE</scope>
    <source>
        <strain evidence="10">-like virus A18.1505</strain>
    </source>
</reference>
<organism evidence="10">
    <name type="scientific">Pyongtaek Culex bastrovirus</name>
    <dbReference type="NCBI Taxonomy" id="2902639"/>
    <lineage>
        <taxon>Viruses</taxon>
        <taxon>Riboviria</taxon>
        <taxon>Orthornavirae</taxon>
        <taxon>Pisuviricota</taxon>
        <taxon>Stelpaviricetes</taxon>
        <taxon>Stellavirales</taxon>
        <taxon>Astroviridae</taxon>
    </lineage>
</organism>
<evidence type="ECO:0000256" key="3">
    <source>
        <dbReference type="ARBA" id="ARBA00022695"/>
    </source>
</evidence>
<evidence type="ECO:0000256" key="1">
    <source>
        <dbReference type="ARBA" id="ARBA00022484"/>
    </source>
</evidence>
<dbReference type="InterPro" id="IPR001788">
    <property type="entry name" value="RNA-dep_RNA_pol_alsuvir"/>
</dbReference>
<dbReference type="GO" id="GO:0005524">
    <property type="term" value="F:ATP binding"/>
    <property type="evidence" value="ECO:0007669"/>
    <property type="project" value="UniProtKB-KW"/>
</dbReference>
<proteinExistence type="predicted"/>
<keyword evidence="1" id="KW-0696">RNA-directed RNA polymerase</keyword>
<evidence type="ECO:0000259" key="8">
    <source>
        <dbReference type="PROSITE" id="PS51657"/>
    </source>
</evidence>
<feature type="domain" description="Alphavirus-like MT" evidence="9">
    <location>
        <begin position="53"/>
        <end position="258"/>
    </location>
</feature>
<dbReference type="GO" id="GO:0006351">
    <property type="term" value="P:DNA-templated transcription"/>
    <property type="evidence" value="ECO:0007669"/>
    <property type="project" value="InterPro"/>
</dbReference>
<feature type="domain" description="(+)RNA virus helicase C-terminal" evidence="8">
    <location>
        <begin position="576"/>
        <end position="889"/>
    </location>
</feature>
<evidence type="ECO:0000256" key="2">
    <source>
        <dbReference type="ARBA" id="ARBA00022679"/>
    </source>
</evidence>
<dbReference type="InterPro" id="IPR043502">
    <property type="entry name" value="DNA/RNA_pol_sf"/>
</dbReference>
<dbReference type="Pfam" id="PF00978">
    <property type="entry name" value="RdRP_2"/>
    <property type="match status" value="1"/>
</dbReference>
<dbReference type="GO" id="GO:0008174">
    <property type="term" value="F:mRNA methyltransferase activity"/>
    <property type="evidence" value="ECO:0007669"/>
    <property type="project" value="UniProtKB-UniRule"/>
</dbReference>
<dbReference type="GO" id="GO:0039694">
    <property type="term" value="P:viral RNA genome replication"/>
    <property type="evidence" value="ECO:0007669"/>
    <property type="project" value="InterPro"/>
</dbReference>
<keyword evidence="2" id="KW-0808">Transferase</keyword>
<keyword evidence="5" id="KW-0547">Nucleotide-binding</keyword>